<accession>A0A504X5S4</accession>
<gene>
    <name evidence="1" type="ORF">CGC21_10720</name>
</gene>
<proteinExistence type="predicted"/>
<dbReference type="Proteomes" id="UP000318447">
    <property type="component" value="Unassembled WGS sequence"/>
</dbReference>
<dbReference type="EMBL" id="RHLC01000006">
    <property type="protein sequence ID" value="TPP42459.1"/>
    <property type="molecule type" value="Genomic_DNA"/>
</dbReference>
<protein>
    <submittedName>
        <fullName evidence="1">Uncharacterized protein</fullName>
    </submittedName>
</protein>
<evidence type="ECO:0000313" key="1">
    <source>
        <dbReference type="EMBL" id="TPP42459.1"/>
    </source>
</evidence>
<name>A0A504X5S4_LEIDO</name>
<evidence type="ECO:0000313" key="2">
    <source>
        <dbReference type="Proteomes" id="UP000318447"/>
    </source>
</evidence>
<dbReference type="AlphaFoldDB" id="A0A504X5S4"/>
<sequence>MSRGKLNEHTQRQCNKCPTSLVDEALNVTPRLFIGAALGLEPSGRFPLMMLRRREGALWRRIDGGRHPSFAPAIIAGCKYPSFQNQIHRLYAQHRKHADLRLPADELVVLLESKSGVAYEPPPPTHPHAALLSSAEAIREAYADSRDANFTAAQEATVLKQE</sequence>
<organism evidence="1 2">
    <name type="scientific">Leishmania donovani</name>
    <dbReference type="NCBI Taxonomy" id="5661"/>
    <lineage>
        <taxon>Eukaryota</taxon>
        <taxon>Discoba</taxon>
        <taxon>Euglenozoa</taxon>
        <taxon>Kinetoplastea</taxon>
        <taxon>Metakinetoplastina</taxon>
        <taxon>Trypanosomatida</taxon>
        <taxon>Trypanosomatidae</taxon>
        <taxon>Leishmaniinae</taxon>
        <taxon>Leishmania</taxon>
    </lineage>
</organism>
<comment type="caution">
    <text evidence="1">The sequence shown here is derived from an EMBL/GenBank/DDBJ whole genome shotgun (WGS) entry which is preliminary data.</text>
</comment>
<reference evidence="2" key="1">
    <citation type="submission" date="2019-02" db="EMBL/GenBank/DDBJ databases">
        <title>FDA dAtabase for Regulatory Grade micrObial Sequences (FDA-ARGOS): Supporting development and validation of Infectious Disease Dx tests.</title>
        <authorList>
            <person name="Duncan R."/>
            <person name="Fisher C."/>
            <person name="Tallon L."/>
            <person name="Sadzewicz L."/>
            <person name="Sengamalay N."/>
            <person name="Ott S."/>
            <person name="Godinez A."/>
            <person name="Nagaraj S."/>
            <person name="Vavikolanu K."/>
            <person name="Nadendla S."/>
            <person name="Aluvathingal J."/>
            <person name="Sichtig H."/>
        </authorList>
    </citation>
    <scope>NUCLEOTIDE SEQUENCE [LARGE SCALE GENOMIC DNA]</scope>
    <source>
        <strain evidence="2">FDAARGOS_361</strain>
    </source>
</reference>